<proteinExistence type="predicted"/>
<evidence type="ECO:0000313" key="2">
    <source>
        <dbReference type="EMBL" id="CAD8125250.1"/>
    </source>
</evidence>
<organism evidence="2 3">
    <name type="scientific">Paramecium sonneborni</name>
    <dbReference type="NCBI Taxonomy" id="65129"/>
    <lineage>
        <taxon>Eukaryota</taxon>
        <taxon>Sar</taxon>
        <taxon>Alveolata</taxon>
        <taxon>Ciliophora</taxon>
        <taxon>Intramacronucleata</taxon>
        <taxon>Oligohymenophorea</taxon>
        <taxon>Peniculida</taxon>
        <taxon>Parameciidae</taxon>
        <taxon>Paramecium</taxon>
    </lineage>
</organism>
<reference evidence="2" key="1">
    <citation type="submission" date="2021-01" db="EMBL/GenBank/DDBJ databases">
        <authorList>
            <consortium name="Genoscope - CEA"/>
            <person name="William W."/>
        </authorList>
    </citation>
    <scope>NUCLEOTIDE SEQUENCE</scope>
</reference>
<feature type="region of interest" description="Disordered" evidence="1">
    <location>
        <begin position="62"/>
        <end position="87"/>
    </location>
</feature>
<comment type="caution">
    <text evidence="2">The sequence shown here is derived from an EMBL/GenBank/DDBJ whole genome shotgun (WGS) entry which is preliminary data.</text>
</comment>
<gene>
    <name evidence="2" type="ORF">PSON_ATCC_30995.1.T1570085</name>
</gene>
<dbReference type="AlphaFoldDB" id="A0A8S1RE38"/>
<evidence type="ECO:0000256" key="1">
    <source>
        <dbReference type="SAM" id="MobiDB-lite"/>
    </source>
</evidence>
<dbReference type="Proteomes" id="UP000692954">
    <property type="component" value="Unassembled WGS sequence"/>
</dbReference>
<feature type="compositionally biased region" description="Basic and acidic residues" evidence="1">
    <location>
        <begin position="62"/>
        <end position="79"/>
    </location>
</feature>
<sequence length="111" mass="13638">MWSQIIFFKRLQKNQSSFELQNVQVFSTIRVELPKLQVRRLVLENILQKEALQQKFKEDIAKDKEQQKDKEKSNESREFQKKKKDKDRCNIENIECKIGYELFIRKHHKHY</sequence>
<dbReference type="EMBL" id="CAJJDN010000157">
    <property type="protein sequence ID" value="CAD8125250.1"/>
    <property type="molecule type" value="Genomic_DNA"/>
</dbReference>
<accession>A0A8S1RE38</accession>
<keyword evidence="3" id="KW-1185">Reference proteome</keyword>
<protein>
    <submittedName>
        <fullName evidence="2">Uncharacterized protein</fullName>
    </submittedName>
</protein>
<evidence type="ECO:0000313" key="3">
    <source>
        <dbReference type="Proteomes" id="UP000692954"/>
    </source>
</evidence>
<name>A0A8S1RE38_9CILI</name>